<dbReference type="GO" id="GO:0016740">
    <property type="term" value="F:transferase activity"/>
    <property type="evidence" value="ECO:0007669"/>
    <property type="project" value="UniProtKB-KW"/>
</dbReference>
<dbReference type="PANTHER" id="PTHR15046">
    <property type="entry name" value="GLYCO_TRANS_2-LIKE DOMAIN-CONTAINING PROTEIN"/>
    <property type="match status" value="1"/>
</dbReference>
<dbReference type="Proteomes" id="UP000031668">
    <property type="component" value="Unassembled WGS sequence"/>
</dbReference>
<keyword evidence="2" id="KW-1185">Reference proteome</keyword>
<organism evidence="1 2">
    <name type="scientific">Thelohanellus kitauei</name>
    <name type="common">Myxosporean</name>
    <dbReference type="NCBI Taxonomy" id="669202"/>
    <lineage>
        <taxon>Eukaryota</taxon>
        <taxon>Metazoa</taxon>
        <taxon>Cnidaria</taxon>
        <taxon>Myxozoa</taxon>
        <taxon>Myxosporea</taxon>
        <taxon>Bivalvulida</taxon>
        <taxon>Platysporina</taxon>
        <taxon>Myxobolidae</taxon>
        <taxon>Thelohanellus</taxon>
    </lineage>
</organism>
<dbReference type="OrthoDB" id="2139606at2759"/>
<sequence length="177" mass="21063">MVKTKYFLLVDDDNFFIDETNIEKLVDVLESTDAHFVGGDHIVASIYCGYFGKFTFNRTAEDGKVTLIHENGIYYEKIRDFQHCYRVDIIKNFYVARKDDVLKFGGWRNELIVMEHEDFFINVLQYDAKIIFCTDIKIGHLQTNDPVRQYRFSIENNYSKIWQEMNNVDVYDYRATN</sequence>
<dbReference type="AlphaFoldDB" id="A0A0C2MGD7"/>
<proteinExistence type="predicted"/>
<dbReference type="InterPro" id="IPR029044">
    <property type="entry name" value="Nucleotide-diphossugar_trans"/>
</dbReference>
<evidence type="ECO:0000313" key="2">
    <source>
        <dbReference type="Proteomes" id="UP000031668"/>
    </source>
</evidence>
<name>A0A0C2MGD7_THEKT</name>
<dbReference type="SUPFAM" id="SSF53448">
    <property type="entry name" value="Nucleotide-diphospho-sugar transferases"/>
    <property type="match status" value="1"/>
</dbReference>
<dbReference type="PANTHER" id="PTHR15046:SF3">
    <property type="entry name" value="BETA-1,4 N-ACETYLGALACTOSAMINYLTRANSFERASE 2-LIKE"/>
    <property type="match status" value="1"/>
</dbReference>
<gene>
    <name evidence="1" type="ORF">RF11_02238</name>
</gene>
<dbReference type="EMBL" id="JWZT01004669">
    <property type="protein sequence ID" value="KII63429.1"/>
    <property type="molecule type" value="Genomic_DNA"/>
</dbReference>
<accession>A0A0C2MGD7</accession>
<comment type="caution">
    <text evidence="1">The sequence shown here is derived from an EMBL/GenBank/DDBJ whole genome shotgun (WGS) entry which is preliminary data.</text>
</comment>
<dbReference type="Gene3D" id="3.90.550.10">
    <property type="entry name" value="Spore Coat Polysaccharide Biosynthesis Protein SpsA, Chain A"/>
    <property type="match status" value="1"/>
</dbReference>
<protein>
    <submittedName>
        <fullName evidence="1">Beta-1,4 N-acetylgalactosaminyltransferase 1</fullName>
    </submittedName>
</protein>
<evidence type="ECO:0000313" key="1">
    <source>
        <dbReference type="EMBL" id="KII63429.1"/>
    </source>
</evidence>
<keyword evidence="1" id="KW-0808">Transferase</keyword>
<reference evidence="1 2" key="1">
    <citation type="journal article" date="2014" name="Genome Biol. Evol.">
        <title>The genome of the myxosporean Thelohanellus kitauei shows adaptations to nutrient acquisition within its fish host.</title>
        <authorList>
            <person name="Yang Y."/>
            <person name="Xiong J."/>
            <person name="Zhou Z."/>
            <person name="Huo F."/>
            <person name="Miao W."/>
            <person name="Ran C."/>
            <person name="Liu Y."/>
            <person name="Zhang J."/>
            <person name="Feng J."/>
            <person name="Wang M."/>
            <person name="Wang M."/>
            <person name="Wang L."/>
            <person name="Yao B."/>
        </authorList>
    </citation>
    <scope>NUCLEOTIDE SEQUENCE [LARGE SCALE GENOMIC DNA]</scope>
    <source>
        <strain evidence="1">Wuqing</strain>
    </source>
</reference>